<accession>A0ABW6FYV6</accession>
<organism evidence="2 3">
    <name type="scientific">Prauserella salsuginis</name>
    <dbReference type="NCBI Taxonomy" id="387889"/>
    <lineage>
        <taxon>Bacteria</taxon>
        <taxon>Bacillati</taxon>
        <taxon>Actinomycetota</taxon>
        <taxon>Actinomycetes</taxon>
        <taxon>Pseudonocardiales</taxon>
        <taxon>Pseudonocardiaceae</taxon>
        <taxon>Prauserella</taxon>
        <taxon>Prauserella salsuginis group</taxon>
    </lineage>
</organism>
<reference evidence="2 3" key="1">
    <citation type="submission" date="2024-09" db="EMBL/GenBank/DDBJ databases">
        <title>The Natural Products Discovery Center: Release of the First 8490 Sequenced Strains for Exploring Actinobacteria Biosynthetic Diversity.</title>
        <authorList>
            <person name="Kalkreuter E."/>
            <person name="Kautsar S.A."/>
            <person name="Yang D."/>
            <person name="Bader C.D."/>
            <person name="Teijaro C.N."/>
            <person name="Fluegel L."/>
            <person name="Davis C.M."/>
            <person name="Simpson J.R."/>
            <person name="Lauterbach L."/>
            <person name="Steele A.D."/>
            <person name="Gui C."/>
            <person name="Meng S."/>
            <person name="Li G."/>
            <person name="Viehrig K."/>
            <person name="Ye F."/>
            <person name="Su P."/>
            <person name="Kiefer A.F."/>
            <person name="Nichols A."/>
            <person name="Cepeda A.J."/>
            <person name="Yan W."/>
            <person name="Fan B."/>
            <person name="Jiang Y."/>
            <person name="Adhikari A."/>
            <person name="Zheng C.-J."/>
            <person name="Schuster L."/>
            <person name="Cowan T.M."/>
            <person name="Smanski M.J."/>
            <person name="Chevrette M.G."/>
            <person name="De Carvalho L.P.S."/>
            <person name="Shen B."/>
        </authorList>
    </citation>
    <scope>NUCLEOTIDE SEQUENCE [LARGE SCALE GENOMIC DNA]</scope>
    <source>
        <strain evidence="2 3">NPDC060353</strain>
    </source>
</reference>
<dbReference type="RefSeq" id="WP_258937040.1">
    <property type="nucleotide sequence ID" value="NZ_JANBBF010000010.1"/>
</dbReference>
<gene>
    <name evidence="2" type="ORF">ACFWGY_03140</name>
</gene>
<proteinExistence type="predicted"/>
<feature type="region of interest" description="Disordered" evidence="1">
    <location>
        <begin position="1"/>
        <end position="79"/>
    </location>
</feature>
<comment type="caution">
    <text evidence="2">The sequence shown here is derived from an EMBL/GenBank/DDBJ whole genome shotgun (WGS) entry which is preliminary data.</text>
</comment>
<feature type="compositionally biased region" description="Low complexity" evidence="1">
    <location>
        <begin position="1"/>
        <end position="31"/>
    </location>
</feature>
<keyword evidence="3" id="KW-1185">Reference proteome</keyword>
<dbReference type="Gene3D" id="2.60.120.560">
    <property type="entry name" value="Exo-inulinase, domain 1"/>
    <property type="match status" value="1"/>
</dbReference>
<name>A0ABW6FYV6_9PSEU</name>
<evidence type="ECO:0000256" key="1">
    <source>
        <dbReference type="SAM" id="MobiDB-lite"/>
    </source>
</evidence>
<dbReference type="EMBL" id="JBHXCV010000002">
    <property type="protein sequence ID" value="MFD6792312.1"/>
    <property type="molecule type" value="Genomic_DNA"/>
</dbReference>
<evidence type="ECO:0000313" key="2">
    <source>
        <dbReference type="EMBL" id="MFD6792312.1"/>
    </source>
</evidence>
<protein>
    <recommendedName>
        <fullName evidence="4">3-keto-disaccharide hydrolase domain-containing protein</fullName>
    </recommendedName>
</protein>
<evidence type="ECO:0000313" key="3">
    <source>
        <dbReference type="Proteomes" id="UP001598673"/>
    </source>
</evidence>
<evidence type="ECO:0008006" key="4">
    <source>
        <dbReference type="Google" id="ProtNLM"/>
    </source>
</evidence>
<dbReference type="Proteomes" id="UP001598673">
    <property type="component" value="Unassembled WGS sequence"/>
</dbReference>
<sequence>MTAIPATAIPAAASAEAASAPEAGPTSPGSPGQEGGLSAQYPAAGPFDVGGSPDRSGFTVVRPEPTQRDWSPLHPDKWSFSDRQVIQAERGDPPEGPRRPFEYAIVDAGPELGSVRYRATVRIDEPVTRNDRDVVLIFNYRSPTSFYYVHLSQDNTIYPHNGIFKVDDADRERIDDQWNGESGARPAIDDREWHDVRVDHHAPSGRIAVHIDGSPKPLMTAKDTTFSGGRIGFGSFDNYGRIRDVTAVGVRD</sequence>